<comment type="caution">
    <text evidence="2">The sequence shown here is derived from an EMBL/GenBank/DDBJ whole genome shotgun (WGS) entry which is preliminary data.</text>
</comment>
<sequence>MASDNPIYDKIKQAHASLTTAARSSKGKDVLMYLLFVLIAAVFWLLLSLDSEVTKDYEIPIEIVEVPDSVHLLGNVPPAINVAVRGKGAQLIRYEWGGMPKLVLKFKDYASPDERISISRIRLDARLRDYFGNGVVVNNIKPDTIGVAYTTNPGIKMPLHIVADIKPDLQYTLSGPVTASTDTVTVYSMDALPADMKYVVTEPVAMSGVKDTTQVSVAVKAIANAKIVPATVDVTIPVEPLISKRRQATIDVVGLPAHTSLITFPSKVTFSYLVPMSVYNKDFPLRAYVDYDDVNTVTNKIPVRIGAVPPVFSGVAVMPDSVEYIIERVD</sequence>
<keyword evidence="1" id="KW-0812">Transmembrane</keyword>
<dbReference type="InterPro" id="IPR053154">
    <property type="entry name" value="c-di-AMP_regulator"/>
</dbReference>
<gene>
    <name evidence="2" type="ORF">K8V47_09990</name>
</gene>
<evidence type="ECO:0000313" key="3">
    <source>
        <dbReference type="Proteomes" id="UP000711407"/>
    </source>
</evidence>
<keyword evidence="1" id="KW-1133">Transmembrane helix</keyword>
<dbReference type="Proteomes" id="UP000711407">
    <property type="component" value="Unassembled WGS sequence"/>
</dbReference>
<keyword evidence="1" id="KW-0472">Membrane</keyword>
<name>A0A921EA71_9BACT</name>
<evidence type="ECO:0000256" key="1">
    <source>
        <dbReference type="SAM" id="Phobius"/>
    </source>
</evidence>
<feature type="transmembrane region" description="Helical" evidence="1">
    <location>
        <begin position="30"/>
        <end position="47"/>
    </location>
</feature>
<accession>A0A921EA71</accession>
<dbReference type="EMBL" id="DYXT01000053">
    <property type="protein sequence ID" value="HJE40069.1"/>
    <property type="molecule type" value="Genomic_DNA"/>
</dbReference>
<organism evidence="2 3">
    <name type="scientific">Candidatus Amulumruptor caecigallinarius</name>
    <dbReference type="NCBI Taxonomy" id="2109911"/>
    <lineage>
        <taxon>Bacteria</taxon>
        <taxon>Pseudomonadati</taxon>
        <taxon>Bacteroidota</taxon>
        <taxon>Bacteroidia</taxon>
        <taxon>Bacteroidales</taxon>
        <taxon>Muribaculaceae</taxon>
        <taxon>Candidatus Amulumruptor</taxon>
    </lineage>
</organism>
<protein>
    <submittedName>
        <fullName evidence="2">YbbR-like domain-containing protein</fullName>
    </submittedName>
</protein>
<evidence type="ECO:0000313" key="2">
    <source>
        <dbReference type="EMBL" id="HJE40069.1"/>
    </source>
</evidence>
<proteinExistence type="predicted"/>
<reference evidence="2" key="1">
    <citation type="journal article" date="2021" name="PeerJ">
        <title>Extensive microbial diversity within the chicken gut microbiome revealed by metagenomics and culture.</title>
        <authorList>
            <person name="Gilroy R."/>
            <person name="Ravi A."/>
            <person name="Getino M."/>
            <person name="Pursley I."/>
            <person name="Horton D.L."/>
            <person name="Alikhan N.F."/>
            <person name="Baker D."/>
            <person name="Gharbi K."/>
            <person name="Hall N."/>
            <person name="Watson M."/>
            <person name="Adriaenssens E.M."/>
            <person name="Foster-Nyarko E."/>
            <person name="Jarju S."/>
            <person name="Secka A."/>
            <person name="Antonio M."/>
            <person name="Oren A."/>
            <person name="Chaudhuri R.R."/>
            <person name="La Ragione R."/>
            <person name="Hildebrand F."/>
            <person name="Pallen M.J."/>
        </authorList>
    </citation>
    <scope>NUCLEOTIDE SEQUENCE</scope>
    <source>
        <strain evidence="2">4100</strain>
    </source>
</reference>
<dbReference type="AlphaFoldDB" id="A0A921EA71"/>
<reference evidence="2" key="2">
    <citation type="submission" date="2021-09" db="EMBL/GenBank/DDBJ databases">
        <authorList>
            <person name="Gilroy R."/>
        </authorList>
    </citation>
    <scope>NUCLEOTIDE SEQUENCE</scope>
    <source>
        <strain evidence="2">4100</strain>
    </source>
</reference>
<dbReference type="PANTHER" id="PTHR37804">
    <property type="entry name" value="CDAA REGULATORY PROTEIN CDAR"/>
    <property type="match status" value="1"/>
</dbReference>
<dbReference type="PANTHER" id="PTHR37804:SF1">
    <property type="entry name" value="CDAA REGULATORY PROTEIN CDAR"/>
    <property type="match status" value="1"/>
</dbReference>
<dbReference type="Gene3D" id="2.170.120.40">
    <property type="entry name" value="YbbR-like domain"/>
    <property type="match status" value="1"/>
</dbReference>